<dbReference type="Pfam" id="PF04264">
    <property type="entry name" value="YceI"/>
    <property type="match status" value="1"/>
</dbReference>
<gene>
    <name evidence="3" type="ORF">D0433_11255</name>
</gene>
<dbReference type="PANTHER" id="PTHR34406:SF1">
    <property type="entry name" value="PROTEIN YCEI"/>
    <property type="match status" value="1"/>
</dbReference>
<reference evidence="3 4" key="1">
    <citation type="journal article" date="2011" name="ISME J.">
        <title>Community ecology of hot spring cyanobacterial mats: predominant populations and their functional potential.</title>
        <authorList>
            <person name="Klatt C.G."/>
            <person name="Wood J.M."/>
            <person name="Rusch D.B."/>
            <person name="Bateson M.M."/>
            <person name="Hamamura N."/>
            <person name="Heidelberg J.F."/>
            <person name="Grossman A.R."/>
            <person name="Bhaya D."/>
            <person name="Cohan F.M."/>
            <person name="Kuhl M."/>
            <person name="Bryant D.A."/>
            <person name="Ward D.M."/>
        </authorList>
    </citation>
    <scope>NUCLEOTIDE SEQUENCE [LARGE SCALE GENOMIC DNA]</scope>
    <source>
        <strain evidence="3">OS</strain>
    </source>
</reference>
<evidence type="ECO:0000256" key="1">
    <source>
        <dbReference type="SAM" id="SignalP"/>
    </source>
</evidence>
<sequence length="193" mass="21491">MRLLASLTALLFSANVFAQVNWQLDKSHSNINFTVSHMVVSETSGKFKFFEGKVVAKSDDFVDSDIEFTIDASSIDTDDEKRDAHLKSPDFFDVAKYPQITFKSKSFKKIDGKNYKLTGDLTMHGVTKEVTFDVIYNGTAKSPSGITKAGFKVIGKINRTDFGLKWNKMLDNGGLLVGEEVNIVCNIELDKKS</sequence>
<dbReference type="InterPro" id="IPR007372">
    <property type="entry name" value="Lipid/polyisoprenoid-bd_YceI"/>
</dbReference>
<name>A0A395LY32_9BACT</name>
<dbReference type="AlphaFoldDB" id="A0A395LY32"/>
<feature type="chain" id="PRO_5017259269" evidence="1">
    <location>
        <begin position="19"/>
        <end position="193"/>
    </location>
</feature>
<dbReference type="Gene3D" id="2.40.128.110">
    <property type="entry name" value="Lipid/polyisoprenoid-binding, YceI-like"/>
    <property type="match status" value="1"/>
</dbReference>
<organism evidence="3 4">
    <name type="scientific">Candidatus Thermochlorobacter aerophilus</name>
    <dbReference type="NCBI Taxonomy" id="1868324"/>
    <lineage>
        <taxon>Bacteria</taxon>
        <taxon>Pseudomonadati</taxon>
        <taxon>Chlorobiota</taxon>
        <taxon>Chlorobiia</taxon>
        <taxon>Chlorobiales</taxon>
        <taxon>Candidatus Thermochlorobacteriaceae</taxon>
        <taxon>Candidatus Thermochlorobacter</taxon>
    </lineage>
</organism>
<evidence type="ECO:0000313" key="3">
    <source>
        <dbReference type="EMBL" id="RFM23371.1"/>
    </source>
</evidence>
<proteinExistence type="predicted"/>
<evidence type="ECO:0000313" key="4">
    <source>
        <dbReference type="Proteomes" id="UP000266389"/>
    </source>
</evidence>
<dbReference type="SMART" id="SM00867">
    <property type="entry name" value="YceI"/>
    <property type="match status" value="1"/>
</dbReference>
<dbReference type="PANTHER" id="PTHR34406">
    <property type="entry name" value="PROTEIN YCEI"/>
    <property type="match status" value="1"/>
</dbReference>
<comment type="caution">
    <text evidence="3">The sequence shown here is derived from an EMBL/GenBank/DDBJ whole genome shotgun (WGS) entry which is preliminary data.</text>
</comment>
<feature type="signal peptide" evidence="1">
    <location>
        <begin position="1"/>
        <end position="18"/>
    </location>
</feature>
<dbReference type="SUPFAM" id="SSF101874">
    <property type="entry name" value="YceI-like"/>
    <property type="match status" value="1"/>
</dbReference>
<dbReference type="EMBL" id="PHFL01000066">
    <property type="protein sequence ID" value="RFM23371.1"/>
    <property type="molecule type" value="Genomic_DNA"/>
</dbReference>
<dbReference type="Proteomes" id="UP000266389">
    <property type="component" value="Unassembled WGS sequence"/>
</dbReference>
<feature type="domain" description="Lipid/polyisoprenoid-binding YceI-like" evidence="2">
    <location>
        <begin position="21"/>
        <end position="190"/>
    </location>
</feature>
<keyword evidence="1" id="KW-0732">Signal</keyword>
<accession>A0A395LY32</accession>
<evidence type="ECO:0000259" key="2">
    <source>
        <dbReference type="SMART" id="SM00867"/>
    </source>
</evidence>
<protein>
    <submittedName>
        <fullName evidence="3">Polyisoprenoid-binding protein</fullName>
    </submittedName>
</protein>
<dbReference type="InterPro" id="IPR036761">
    <property type="entry name" value="TTHA0802/YceI-like_sf"/>
</dbReference>